<dbReference type="RefSeq" id="WP_213249026.1">
    <property type="nucleotide sequence ID" value="NZ_CP045806.1"/>
</dbReference>
<protein>
    <submittedName>
        <fullName evidence="1">Uncharacterized protein</fullName>
    </submittedName>
</protein>
<gene>
    <name evidence="1" type="ORF">GII31_09610</name>
</gene>
<dbReference type="SUPFAM" id="SSF53213">
    <property type="entry name" value="LigB-like"/>
    <property type="match status" value="1"/>
</dbReference>
<reference evidence="1" key="1">
    <citation type="journal article" date="2021" name="Nat. Microbiol.">
        <title>Cocultivation of an ultrasmall environmental parasitic bacterium with lytic ability against bacteria associated with wastewater foams.</title>
        <authorList>
            <person name="Batinovic S."/>
            <person name="Rose J.J.A."/>
            <person name="Ratcliffe J."/>
            <person name="Seviour R.J."/>
            <person name="Petrovski S."/>
        </authorList>
    </citation>
    <scope>NUCLEOTIDE SEQUENCE</scope>
    <source>
        <strain evidence="1">CON9</strain>
    </source>
</reference>
<evidence type="ECO:0000313" key="2">
    <source>
        <dbReference type="Proteomes" id="UP001059836"/>
    </source>
</evidence>
<evidence type="ECO:0000313" key="1">
    <source>
        <dbReference type="EMBL" id="QHN35112.1"/>
    </source>
</evidence>
<keyword evidence="2" id="KW-1185">Reference proteome</keyword>
<sequence>MLASVVFVPSAPLLVPQLAGPRATEAVAVREAVRAAGTALAELAPRWVAVGAGDVTGGAVTGGAAATGSFARYGVDVAVSLRAPGFAGAPVLTGGGPDAAGTARLPLSMLIAAWLREAGGADSVEPLIIDPGAPVQECLRTGRMLAAAVAAADTPIGVLVVGDGSTQLSPSAPGGGLVPESVALNDNLVAAIASGDRDVLAGISPQDCDRAGVGGRAAWQVAAALCDGVRVSVQPYYEGCPFGVGYVVASWTPVVPRTPVVTQMPASRS</sequence>
<proteinExistence type="predicted"/>
<dbReference type="Proteomes" id="UP001059836">
    <property type="component" value="Chromosome"/>
</dbReference>
<name>A0ABX6IGY6_9ACTN</name>
<dbReference type="EMBL" id="CP045809">
    <property type="protein sequence ID" value="QHN35112.1"/>
    <property type="molecule type" value="Genomic_DNA"/>
</dbReference>
<dbReference type="Gene3D" id="3.40.830.10">
    <property type="entry name" value="LigB-like"/>
    <property type="match status" value="1"/>
</dbReference>
<organism evidence="1 2">
    <name type="scientific">Gordonia pseudamarae</name>
    <dbReference type="NCBI Taxonomy" id="2831662"/>
    <lineage>
        <taxon>Bacteria</taxon>
        <taxon>Bacillati</taxon>
        <taxon>Actinomycetota</taxon>
        <taxon>Actinomycetes</taxon>
        <taxon>Mycobacteriales</taxon>
        <taxon>Gordoniaceae</taxon>
        <taxon>Gordonia</taxon>
    </lineage>
</organism>
<accession>A0ABX6IGY6</accession>